<accession>A0ABS8WIV6</accession>
<evidence type="ECO:0000313" key="1">
    <source>
        <dbReference type="EMBL" id="MCE3049962.1"/>
    </source>
</evidence>
<reference evidence="1 2" key="1">
    <citation type="journal article" date="2021" name="BMC Genomics">
        <title>Datura genome reveals duplications of psychoactive alkaloid biosynthetic genes and high mutation rate following tissue culture.</title>
        <authorList>
            <person name="Rajewski A."/>
            <person name="Carter-House D."/>
            <person name="Stajich J."/>
            <person name="Litt A."/>
        </authorList>
    </citation>
    <scope>NUCLEOTIDE SEQUENCE [LARGE SCALE GENOMIC DNA]</scope>
    <source>
        <strain evidence="1">AR-01</strain>
    </source>
</reference>
<dbReference type="Proteomes" id="UP000823775">
    <property type="component" value="Unassembled WGS sequence"/>
</dbReference>
<dbReference type="EMBL" id="JACEIK010007263">
    <property type="protein sequence ID" value="MCE3049962.1"/>
    <property type="molecule type" value="Genomic_DNA"/>
</dbReference>
<name>A0ABS8WIV6_DATST</name>
<protein>
    <recommendedName>
        <fullName evidence="3">DUF4219 domain-containing protein</fullName>
    </recommendedName>
</protein>
<organism evidence="1 2">
    <name type="scientific">Datura stramonium</name>
    <name type="common">Jimsonweed</name>
    <name type="synonym">Common thornapple</name>
    <dbReference type="NCBI Taxonomy" id="4076"/>
    <lineage>
        <taxon>Eukaryota</taxon>
        <taxon>Viridiplantae</taxon>
        <taxon>Streptophyta</taxon>
        <taxon>Embryophyta</taxon>
        <taxon>Tracheophyta</taxon>
        <taxon>Spermatophyta</taxon>
        <taxon>Magnoliopsida</taxon>
        <taxon>eudicotyledons</taxon>
        <taxon>Gunneridae</taxon>
        <taxon>Pentapetalae</taxon>
        <taxon>asterids</taxon>
        <taxon>lamiids</taxon>
        <taxon>Solanales</taxon>
        <taxon>Solanaceae</taxon>
        <taxon>Solanoideae</taxon>
        <taxon>Datureae</taxon>
        <taxon>Datura</taxon>
    </lineage>
</organism>
<proteinExistence type="predicted"/>
<gene>
    <name evidence="1" type="ORF">HAX54_046216</name>
</gene>
<comment type="caution">
    <text evidence="1">The sequence shown here is derived from an EMBL/GenBank/DDBJ whole genome shotgun (WGS) entry which is preliminary data.</text>
</comment>
<sequence length="115" mass="13014">MSSMKFEIDMFSGHNNFNIWKIQMMALLRRECSIHAIDRKYSDGTSNSDKENIERDALSVIQMSLSPNVLCERHFEGEKHDEASGLFVRGEEAKIKVSCEQEECGVLGLSQEGAL</sequence>
<keyword evidence="2" id="KW-1185">Reference proteome</keyword>
<evidence type="ECO:0000313" key="2">
    <source>
        <dbReference type="Proteomes" id="UP000823775"/>
    </source>
</evidence>
<evidence type="ECO:0008006" key="3">
    <source>
        <dbReference type="Google" id="ProtNLM"/>
    </source>
</evidence>